<reference evidence="1 2" key="1">
    <citation type="submission" date="2021-07" db="EMBL/GenBank/DDBJ databases">
        <title>Genome data of Colletotrichum spaethianum.</title>
        <authorList>
            <person name="Utami Y.D."/>
            <person name="Hiruma K."/>
        </authorList>
    </citation>
    <scope>NUCLEOTIDE SEQUENCE [LARGE SCALE GENOMIC DNA]</scope>
    <source>
        <strain evidence="1 2">MAFF 242679</strain>
    </source>
</reference>
<evidence type="ECO:0000313" key="1">
    <source>
        <dbReference type="EMBL" id="GJC86771.1"/>
    </source>
</evidence>
<proteinExistence type="predicted"/>
<comment type="caution">
    <text evidence="1">The sequence shown here is derived from an EMBL/GenBank/DDBJ whole genome shotgun (WGS) entry which is preliminary data.</text>
</comment>
<sequence>MKAQGQVEGKSVAMVKLWQIKLKKLLPDIRKLEDRVPSEPPNLEIAESAFAIGLLFNEPVDFDKLAATVE</sequence>
<organism evidence="1 2">
    <name type="scientific">Colletotrichum liriopes</name>
    <dbReference type="NCBI Taxonomy" id="708192"/>
    <lineage>
        <taxon>Eukaryota</taxon>
        <taxon>Fungi</taxon>
        <taxon>Dikarya</taxon>
        <taxon>Ascomycota</taxon>
        <taxon>Pezizomycotina</taxon>
        <taxon>Sordariomycetes</taxon>
        <taxon>Hypocreomycetidae</taxon>
        <taxon>Glomerellales</taxon>
        <taxon>Glomerellaceae</taxon>
        <taxon>Colletotrichum</taxon>
        <taxon>Colletotrichum spaethianum species complex</taxon>
    </lineage>
</organism>
<dbReference type="EMBL" id="BPPX01000023">
    <property type="protein sequence ID" value="GJC86771.1"/>
    <property type="molecule type" value="Genomic_DNA"/>
</dbReference>
<keyword evidence="2" id="KW-1185">Reference proteome</keyword>
<accession>A0AA37LWG9</accession>
<dbReference type="AlphaFoldDB" id="A0AA37LWG9"/>
<name>A0AA37LWG9_9PEZI</name>
<gene>
    <name evidence="1" type="ORF">ColLi_09609</name>
</gene>
<dbReference type="Proteomes" id="UP001055172">
    <property type="component" value="Unassembled WGS sequence"/>
</dbReference>
<evidence type="ECO:0000313" key="2">
    <source>
        <dbReference type="Proteomes" id="UP001055172"/>
    </source>
</evidence>
<protein>
    <submittedName>
        <fullName evidence="1">Uncharacterized protein</fullName>
    </submittedName>
</protein>